<dbReference type="GO" id="GO:0004592">
    <property type="term" value="F:pantoate-beta-alanine ligase activity"/>
    <property type="evidence" value="ECO:0007669"/>
    <property type="project" value="UniProtKB-UniRule"/>
</dbReference>
<dbReference type="GO" id="GO:0005524">
    <property type="term" value="F:ATP binding"/>
    <property type="evidence" value="ECO:0007669"/>
    <property type="project" value="UniProtKB-KW"/>
</dbReference>
<comment type="similarity">
    <text evidence="2 8">Belongs to the pantothenate synthetase family.</text>
</comment>
<reference evidence="9 10" key="1">
    <citation type="journal article" date="2012" name="MBio">
        <title>Insight into the transmission biology and species-specific functional capabilities of tsetse (Diptera: glossinidae) obligate symbiont wigglesworthia.</title>
        <authorList>
            <person name="Rio R.V."/>
            <person name="Symula R.E."/>
            <person name="Wang J."/>
            <person name="Lohs C."/>
            <person name="Wu Y.N."/>
            <person name="Snyder A.K."/>
            <person name="Bjornson R.D."/>
            <person name="Oshima K."/>
            <person name="Biehl B.S."/>
            <person name="Perna N.T."/>
            <person name="Hattori M."/>
            <person name="Aksoy S."/>
        </authorList>
    </citation>
    <scope>NUCLEOTIDE SEQUENCE [LARGE SCALE GENOMIC DNA]</scope>
    <source>
        <strain evidence="9">WGM</strain>
    </source>
</reference>
<keyword evidence="5 8" id="KW-0547">Nucleotide-binding</keyword>
<comment type="pathway">
    <text evidence="1 8">Cofactor biosynthesis; (R)-pantothenate biosynthesis; (R)-pantothenate from (R)-pantoate and beta-alanine: step 1/1.</text>
</comment>
<feature type="binding site" evidence="8">
    <location>
        <position position="157"/>
    </location>
    <ligand>
        <name>(R)-pantoate</name>
        <dbReference type="ChEBI" id="CHEBI:15980"/>
    </ligand>
</feature>
<comment type="miscellaneous">
    <text evidence="8">The reaction proceeds by a bi uni uni bi ping pong mechanism.</text>
</comment>
<accession>H6Q5V3</accession>
<dbReference type="GO" id="GO:0015940">
    <property type="term" value="P:pantothenate biosynthetic process"/>
    <property type="evidence" value="ECO:0007669"/>
    <property type="project" value="UniProtKB-UniRule"/>
</dbReference>
<gene>
    <name evidence="8 9" type="primary">panC</name>
    <name evidence="9" type="ORF">WIGMOR_0312</name>
</gene>
<keyword evidence="4 8" id="KW-0566">Pantothenate biosynthesis</keyword>
<dbReference type="PANTHER" id="PTHR21299">
    <property type="entry name" value="CYTIDYLATE KINASE/PANTOATE-BETA-ALANINE LIGASE"/>
    <property type="match status" value="1"/>
</dbReference>
<feature type="binding site" evidence="8">
    <location>
        <position position="63"/>
    </location>
    <ligand>
        <name>beta-alanine</name>
        <dbReference type="ChEBI" id="CHEBI:57966"/>
    </ligand>
</feature>
<evidence type="ECO:0000256" key="5">
    <source>
        <dbReference type="ARBA" id="ARBA00022741"/>
    </source>
</evidence>
<dbReference type="AlphaFoldDB" id="H6Q5V3"/>
<comment type="catalytic activity">
    <reaction evidence="7 8">
        <text>(R)-pantoate + beta-alanine + ATP = (R)-pantothenate + AMP + diphosphate + H(+)</text>
        <dbReference type="Rhea" id="RHEA:10912"/>
        <dbReference type="ChEBI" id="CHEBI:15378"/>
        <dbReference type="ChEBI" id="CHEBI:15980"/>
        <dbReference type="ChEBI" id="CHEBI:29032"/>
        <dbReference type="ChEBI" id="CHEBI:30616"/>
        <dbReference type="ChEBI" id="CHEBI:33019"/>
        <dbReference type="ChEBI" id="CHEBI:57966"/>
        <dbReference type="ChEBI" id="CHEBI:456215"/>
        <dbReference type="EC" id="6.3.2.1"/>
    </reaction>
</comment>
<dbReference type="eggNOG" id="COG0414">
    <property type="taxonomic scope" value="Bacteria"/>
</dbReference>
<feature type="active site" description="Proton donor" evidence="8">
    <location>
        <position position="39"/>
    </location>
</feature>
<dbReference type="InterPro" id="IPR003721">
    <property type="entry name" value="Pantoate_ligase"/>
</dbReference>
<feature type="binding site" evidence="8">
    <location>
        <begin position="32"/>
        <end position="39"/>
    </location>
    <ligand>
        <name>ATP</name>
        <dbReference type="ChEBI" id="CHEBI:30616"/>
    </ligand>
</feature>
<dbReference type="STRING" id="1142511.WIGMOR_0312"/>
<evidence type="ECO:0000256" key="4">
    <source>
        <dbReference type="ARBA" id="ARBA00022655"/>
    </source>
</evidence>
<dbReference type="HOGENOM" id="CLU_047148_0_0_6"/>
<evidence type="ECO:0000256" key="3">
    <source>
        <dbReference type="ARBA" id="ARBA00022598"/>
    </source>
</evidence>
<dbReference type="Gene3D" id="3.30.1300.10">
    <property type="entry name" value="Pantoate-beta-alanine ligase, C-terminal domain"/>
    <property type="match status" value="1"/>
</dbReference>
<dbReference type="EMBL" id="CP003315">
    <property type="protein sequence ID" value="AFA41149.1"/>
    <property type="molecule type" value="Genomic_DNA"/>
</dbReference>
<feature type="binding site" evidence="8">
    <location>
        <begin position="188"/>
        <end position="191"/>
    </location>
    <ligand>
        <name>ATP</name>
        <dbReference type="ChEBI" id="CHEBI:30616"/>
    </ligand>
</feature>
<dbReference type="EC" id="6.3.2.1" evidence="8"/>
<name>H6Q5V3_WIGGL</name>
<dbReference type="OrthoDB" id="9773087at2"/>
<dbReference type="InterPro" id="IPR014729">
    <property type="entry name" value="Rossmann-like_a/b/a_fold"/>
</dbReference>
<evidence type="ECO:0000313" key="9">
    <source>
        <dbReference type="EMBL" id="AFA41149.1"/>
    </source>
</evidence>
<dbReference type="Proteomes" id="UP000009061">
    <property type="component" value="Chromosome"/>
</dbReference>
<dbReference type="RefSeq" id="WP_014354088.1">
    <property type="nucleotide sequence ID" value="NC_016893.1"/>
</dbReference>
<dbReference type="KEGG" id="wgl:WIGMOR_0312"/>
<keyword evidence="10" id="KW-1185">Reference proteome</keyword>
<feature type="binding site" evidence="8">
    <location>
        <position position="180"/>
    </location>
    <ligand>
        <name>ATP</name>
        <dbReference type="ChEBI" id="CHEBI:30616"/>
    </ligand>
</feature>
<organism evidence="9 10">
    <name type="scientific">Wigglesworthia glossinidia endosymbiont of Glossina morsitans morsitans</name>
    <name type="common">Yale colony</name>
    <dbReference type="NCBI Taxonomy" id="1142511"/>
    <lineage>
        <taxon>Bacteria</taxon>
        <taxon>Pseudomonadati</taxon>
        <taxon>Pseudomonadota</taxon>
        <taxon>Gammaproteobacteria</taxon>
        <taxon>Enterobacterales</taxon>
        <taxon>Erwiniaceae</taxon>
        <taxon>Wigglesworthia</taxon>
    </lineage>
</organism>
<dbReference type="UniPathway" id="UPA00028">
    <property type="reaction ID" value="UER00005"/>
</dbReference>
<sequence length="290" mass="33654">MLIIKKSYELIQVLNKFKLKNSNLQISFIPTMGNLHAGHLELIKYGLLKSHCLIVSIFVNPIQFSESEDFKKYPKNLKQDIKKLIAYQVDILFCPTLKSMYPYGCKNHTYIDVPQYSSILEGEKRPKHFLGVATIIAKLFNLIRPQIAIFGQKDFQQLIMVRQLILHMNYNIKIISVPTIREFDGLALSSRNQYLSIRERKIAPNLYQILFQLSKKIKSNTIDIIINNEKSFLHEASSKLIACGFKIDLLKIRNAKNLMKLNNNNKHIIILCSAWIGKTRLIDNIKFKLF</sequence>
<comment type="function">
    <text evidence="8">Catalyzes the condensation of pantoate with beta-alanine in an ATP-dependent reaction via a pantoyl-adenylate intermediate.</text>
</comment>
<proteinExistence type="inferred from homology"/>
<evidence type="ECO:0000256" key="8">
    <source>
        <dbReference type="HAMAP-Rule" id="MF_00158"/>
    </source>
</evidence>
<keyword evidence="8" id="KW-0963">Cytoplasm</keyword>
<dbReference type="Pfam" id="PF02569">
    <property type="entry name" value="Pantoate_ligase"/>
    <property type="match status" value="1"/>
</dbReference>
<dbReference type="Gene3D" id="3.40.50.620">
    <property type="entry name" value="HUPs"/>
    <property type="match status" value="1"/>
</dbReference>
<keyword evidence="3 8" id="KW-0436">Ligase</keyword>
<dbReference type="GO" id="GO:0005829">
    <property type="term" value="C:cytosol"/>
    <property type="evidence" value="ECO:0007669"/>
    <property type="project" value="TreeGrafter"/>
</dbReference>
<keyword evidence="6 8" id="KW-0067">ATP-binding</keyword>
<evidence type="ECO:0000313" key="10">
    <source>
        <dbReference type="Proteomes" id="UP000009061"/>
    </source>
</evidence>
<dbReference type="PANTHER" id="PTHR21299:SF1">
    <property type="entry name" value="PANTOATE--BETA-ALANINE LIGASE"/>
    <property type="match status" value="1"/>
</dbReference>
<evidence type="ECO:0000256" key="6">
    <source>
        <dbReference type="ARBA" id="ARBA00022840"/>
    </source>
</evidence>
<dbReference type="InterPro" id="IPR042176">
    <property type="entry name" value="Pantoate_ligase_C"/>
</dbReference>
<dbReference type="NCBIfam" id="TIGR00018">
    <property type="entry name" value="panC"/>
    <property type="match status" value="1"/>
</dbReference>
<evidence type="ECO:0000256" key="1">
    <source>
        <dbReference type="ARBA" id="ARBA00004990"/>
    </source>
</evidence>
<dbReference type="HAMAP" id="MF_00158">
    <property type="entry name" value="PanC"/>
    <property type="match status" value="1"/>
</dbReference>
<comment type="subcellular location">
    <subcellularLocation>
        <location evidence="8">Cytoplasm</location>
    </subcellularLocation>
</comment>
<dbReference type="SUPFAM" id="SSF52374">
    <property type="entry name" value="Nucleotidylyl transferase"/>
    <property type="match status" value="1"/>
</dbReference>
<evidence type="ECO:0000256" key="2">
    <source>
        <dbReference type="ARBA" id="ARBA00009256"/>
    </source>
</evidence>
<feature type="binding site" evidence="8">
    <location>
        <position position="63"/>
    </location>
    <ligand>
        <name>(R)-pantoate</name>
        <dbReference type="ChEBI" id="CHEBI:15980"/>
    </ligand>
</feature>
<feature type="binding site" evidence="8">
    <location>
        <begin position="151"/>
        <end position="154"/>
    </location>
    <ligand>
        <name>ATP</name>
        <dbReference type="ChEBI" id="CHEBI:30616"/>
    </ligand>
</feature>
<comment type="subunit">
    <text evidence="8">Homodimer.</text>
</comment>
<evidence type="ECO:0000256" key="7">
    <source>
        <dbReference type="ARBA" id="ARBA00048258"/>
    </source>
</evidence>
<protein>
    <recommendedName>
        <fullName evidence="8">Pantothenate synthetase</fullName>
        <shortName evidence="8">PS</shortName>
        <ecNumber evidence="8">6.3.2.1</ecNumber>
    </recommendedName>
    <alternativeName>
        <fullName evidence="8">Pantoate--beta-alanine ligase</fullName>
    </alternativeName>
    <alternativeName>
        <fullName evidence="8">Pantoate-activating enzyme</fullName>
    </alternativeName>
</protein>
<dbReference type="CDD" id="cd00560">
    <property type="entry name" value="PanC"/>
    <property type="match status" value="1"/>
</dbReference>